<dbReference type="STRING" id="526218.Sterm_0867"/>
<evidence type="ECO:0000313" key="1">
    <source>
        <dbReference type="EMBL" id="ACZ07739.1"/>
    </source>
</evidence>
<sequence length="165" mass="19045">MEKKNPNQDFNMDDEIKKAQEELIKEGKLEKGIIDSDESITEGVDPEELAGMRNEKELERLKNLKRIKSGDRVNYFMVDNDDRVREVAFKFPATKVIMNLAEYGVSGDGRLYLDLTKAIEVLEQNKLFVGKFDVNDFCQEELEGFGGFLMSILRNPRKFIQNLSK</sequence>
<proteinExistence type="predicted"/>
<accession>D1AR51</accession>
<organism evidence="1 2">
    <name type="scientific">Sebaldella termitidis (strain ATCC 33386 / NCTC 11300)</name>
    <dbReference type="NCBI Taxonomy" id="526218"/>
    <lineage>
        <taxon>Bacteria</taxon>
        <taxon>Fusobacteriati</taxon>
        <taxon>Fusobacteriota</taxon>
        <taxon>Fusobacteriia</taxon>
        <taxon>Fusobacteriales</taxon>
        <taxon>Leptotrichiaceae</taxon>
        <taxon>Sebaldella</taxon>
    </lineage>
</organism>
<keyword evidence="2" id="KW-1185">Reference proteome</keyword>
<protein>
    <submittedName>
        <fullName evidence="1">Uncharacterized protein</fullName>
    </submittedName>
</protein>
<reference evidence="2" key="1">
    <citation type="submission" date="2009-09" db="EMBL/GenBank/DDBJ databases">
        <title>The complete chromosome of Sebaldella termitidis ATCC 33386.</title>
        <authorList>
            <consortium name="US DOE Joint Genome Institute (JGI-PGF)"/>
            <person name="Lucas S."/>
            <person name="Copeland A."/>
            <person name="Lapidus A."/>
            <person name="Glavina del Rio T."/>
            <person name="Dalin E."/>
            <person name="Tice H."/>
            <person name="Bruce D."/>
            <person name="Goodwin L."/>
            <person name="Pitluck S."/>
            <person name="Kyrpides N."/>
            <person name="Mavromatis K."/>
            <person name="Ivanova N."/>
            <person name="Mikhailova N."/>
            <person name="Sims D."/>
            <person name="Meincke L."/>
            <person name="Brettin T."/>
            <person name="Detter J.C."/>
            <person name="Han C."/>
            <person name="Larimer F."/>
            <person name="Land M."/>
            <person name="Hauser L."/>
            <person name="Markowitz V."/>
            <person name="Cheng J.F."/>
            <person name="Hugenholtz P."/>
            <person name="Woyke T."/>
            <person name="Wu D."/>
            <person name="Eisen J.A."/>
        </authorList>
    </citation>
    <scope>NUCLEOTIDE SEQUENCE [LARGE SCALE GENOMIC DNA]</scope>
    <source>
        <strain evidence="2">ATCC 33386 / NCTC 11300</strain>
    </source>
</reference>
<dbReference type="RefSeq" id="WP_012860335.1">
    <property type="nucleotide sequence ID" value="NC_013517.1"/>
</dbReference>
<evidence type="ECO:0000313" key="2">
    <source>
        <dbReference type="Proteomes" id="UP000000845"/>
    </source>
</evidence>
<dbReference type="AlphaFoldDB" id="D1AR51"/>
<dbReference type="HOGENOM" id="CLU_1609643_0_0_0"/>
<dbReference type="KEGG" id="str:Sterm_0867"/>
<dbReference type="Proteomes" id="UP000000845">
    <property type="component" value="Chromosome"/>
</dbReference>
<gene>
    <name evidence="1" type="ordered locus">Sterm_0867</name>
</gene>
<dbReference type="EMBL" id="CP001739">
    <property type="protein sequence ID" value="ACZ07739.1"/>
    <property type="molecule type" value="Genomic_DNA"/>
</dbReference>
<name>D1AR51_SEBTE</name>
<reference evidence="1 2" key="2">
    <citation type="journal article" date="2010" name="Stand. Genomic Sci.">
        <title>Complete genome sequence of Sebaldella termitidis type strain (NCTC 11300).</title>
        <authorList>
            <person name="Harmon-Smith M."/>
            <person name="Celia L."/>
            <person name="Chertkov O."/>
            <person name="Lapidus A."/>
            <person name="Copeland A."/>
            <person name="Glavina Del Rio T."/>
            <person name="Nolan M."/>
            <person name="Lucas S."/>
            <person name="Tice H."/>
            <person name="Cheng J.F."/>
            <person name="Han C."/>
            <person name="Detter J.C."/>
            <person name="Bruce D."/>
            <person name="Goodwin L."/>
            <person name="Pitluck S."/>
            <person name="Pati A."/>
            <person name="Liolios K."/>
            <person name="Ivanova N."/>
            <person name="Mavromatis K."/>
            <person name="Mikhailova N."/>
            <person name="Chen A."/>
            <person name="Palaniappan K."/>
            <person name="Land M."/>
            <person name="Hauser L."/>
            <person name="Chang Y.J."/>
            <person name="Jeffries C.D."/>
            <person name="Brettin T."/>
            <person name="Goker M."/>
            <person name="Beck B."/>
            <person name="Bristow J."/>
            <person name="Eisen J.A."/>
            <person name="Markowitz V."/>
            <person name="Hugenholtz P."/>
            <person name="Kyrpides N.C."/>
            <person name="Klenk H.P."/>
            <person name="Chen F."/>
        </authorList>
    </citation>
    <scope>NUCLEOTIDE SEQUENCE [LARGE SCALE GENOMIC DNA]</scope>
    <source>
        <strain evidence="2">ATCC 33386 / NCTC 11300</strain>
    </source>
</reference>